<keyword evidence="2" id="KW-1185">Reference proteome</keyword>
<proteinExistence type="predicted"/>
<gene>
    <name evidence="1" type="ORF">ACJDU8_02385</name>
</gene>
<reference evidence="1 2" key="1">
    <citation type="submission" date="2024-11" db="EMBL/GenBank/DDBJ databases">
        <authorList>
            <person name="Heng Y.C."/>
            <person name="Lim A.C.H."/>
            <person name="Lee J.K.Y."/>
            <person name="Kittelmann S."/>
        </authorList>
    </citation>
    <scope>NUCLEOTIDE SEQUENCE [LARGE SCALE GENOMIC DNA]</scope>
    <source>
        <strain evidence="1 2">WILCCON 0269</strain>
    </source>
</reference>
<accession>A0ABW8SGX3</accession>
<dbReference type="Proteomes" id="UP001623660">
    <property type="component" value="Unassembled WGS sequence"/>
</dbReference>
<comment type="caution">
    <text evidence="1">The sequence shown here is derived from an EMBL/GenBank/DDBJ whole genome shotgun (WGS) entry which is preliminary data.</text>
</comment>
<protein>
    <submittedName>
        <fullName evidence="1">Uncharacterized protein</fullName>
    </submittedName>
</protein>
<dbReference type="RefSeq" id="WP_406790544.1">
    <property type="nucleotide sequence ID" value="NZ_JBJHZX010000002.1"/>
</dbReference>
<evidence type="ECO:0000313" key="2">
    <source>
        <dbReference type="Proteomes" id="UP001623660"/>
    </source>
</evidence>
<organism evidence="1 2">
    <name type="scientific">Candidatus Clostridium eludens</name>
    <dbReference type="NCBI Taxonomy" id="3381663"/>
    <lineage>
        <taxon>Bacteria</taxon>
        <taxon>Bacillati</taxon>
        <taxon>Bacillota</taxon>
        <taxon>Clostridia</taxon>
        <taxon>Eubacteriales</taxon>
        <taxon>Clostridiaceae</taxon>
        <taxon>Clostridium</taxon>
    </lineage>
</organism>
<name>A0ABW8SGX3_9CLOT</name>
<evidence type="ECO:0000313" key="1">
    <source>
        <dbReference type="EMBL" id="MFL0194424.1"/>
    </source>
</evidence>
<dbReference type="EMBL" id="JBJHZX010000002">
    <property type="protein sequence ID" value="MFL0194424.1"/>
    <property type="molecule type" value="Genomic_DNA"/>
</dbReference>
<sequence length="77" mass="8978">MDKELQNILQQLLEGQTNLKNEVKKNSIKLESIEREIDIITEVQTAHKQQTEFCSKNTNALIEDKTKFISRCIKECL</sequence>